<dbReference type="EMBL" id="DVOF01000017">
    <property type="protein sequence ID" value="HIV02060.1"/>
    <property type="molecule type" value="Genomic_DNA"/>
</dbReference>
<gene>
    <name evidence="5" type="ORF">IAC74_00690</name>
</gene>
<dbReference type="GO" id="GO:0043565">
    <property type="term" value="F:sequence-specific DNA binding"/>
    <property type="evidence" value="ECO:0007669"/>
    <property type="project" value="InterPro"/>
</dbReference>
<dbReference type="PANTHER" id="PTHR43280:SF2">
    <property type="entry name" value="HTH-TYPE TRANSCRIPTIONAL REGULATOR EXSA"/>
    <property type="match status" value="1"/>
</dbReference>
<dbReference type="InterPro" id="IPR037923">
    <property type="entry name" value="HTH-like"/>
</dbReference>
<dbReference type="PROSITE" id="PS00041">
    <property type="entry name" value="HTH_ARAC_FAMILY_1"/>
    <property type="match status" value="1"/>
</dbReference>
<dbReference type="AlphaFoldDB" id="A0A9D1NFS0"/>
<dbReference type="Gene3D" id="1.10.10.60">
    <property type="entry name" value="Homeodomain-like"/>
    <property type="match status" value="2"/>
</dbReference>
<dbReference type="Pfam" id="PF12833">
    <property type="entry name" value="HTH_18"/>
    <property type="match status" value="1"/>
</dbReference>
<keyword evidence="2" id="KW-0238">DNA-binding</keyword>
<organism evidence="5 6">
    <name type="scientific">Candidatus Aphodoplasma excrementigallinarum</name>
    <dbReference type="NCBI Taxonomy" id="2840673"/>
    <lineage>
        <taxon>Bacteria</taxon>
        <taxon>Bacillati</taxon>
        <taxon>Bacillota</taxon>
        <taxon>Clostridia</taxon>
        <taxon>Eubacteriales</taxon>
        <taxon>Candidatus Aphodoplasma</taxon>
    </lineage>
</organism>
<dbReference type="InterPro" id="IPR014710">
    <property type="entry name" value="RmlC-like_jellyroll"/>
</dbReference>
<dbReference type="InterPro" id="IPR003313">
    <property type="entry name" value="AraC-bd"/>
</dbReference>
<reference evidence="5" key="2">
    <citation type="journal article" date="2021" name="PeerJ">
        <title>Extensive microbial diversity within the chicken gut microbiome revealed by metagenomics and culture.</title>
        <authorList>
            <person name="Gilroy R."/>
            <person name="Ravi A."/>
            <person name="Getino M."/>
            <person name="Pursley I."/>
            <person name="Horton D.L."/>
            <person name="Alikhan N.F."/>
            <person name="Baker D."/>
            <person name="Gharbi K."/>
            <person name="Hall N."/>
            <person name="Watson M."/>
            <person name="Adriaenssens E.M."/>
            <person name="Foster-Nyarko E."/>
            <person name="Jarju S."/>
            <person name="Secka A."/>
            <person name="Antonio M."/>
            <person name="Oren A."/>
            <person name="Chaudhuri R.R."/>
            <person name="La Ragione R."/>
            <person name="Hildebrand F."/>
            <person name="Pallen M.J."/>
        </authorList>
    </citation>
    <scope>NUCLEOTIDE SEQUENCE</scope>
    <source>
        <strain evidence="5">4920</strain>
    </source>
</reference>
<evidence type="ECO:0000313" key="6">
    <source>
        <dbReference type="Proteomes" id="UP000886743"/>
    </source>
</evidence>
<name>A0A9D1NFS0_9FIRM</name>
<evidence type="ECO:0000313" key="5">
    <source>
        <dbReference type="EMBL" id="HIV02060.1"/>
    </source>
</evidence>
<dbReference type="InterPro" id="IPR018062">
    <property type="entry name" value="HTH_AraC-typ_CS"/>
</dbReference>
<keyword evidence="1" id="KW-0805">Transcription regulation</keyword>
<dbReference type="InterPro" id="IPR018060">
    <property type="entry name" value="HTH_AraC"/>
</dbReference>
<feature type="domain" description="HTH araC/xylS-type" evidence="4">
    <location>
        <begin position="183"/>
        <end position="281"/>
    </location>
</feature>
<dbReference type="PANTHER" id="PTHR43280">
    <property type="entry name" value="ARAC-FAMILY TRANSCRIPTIONAL REGULATOR"/>
    <property type="match status" value="1"/>
</dbReference>
<accession>A0A9D1NFS0</accession>
<dbReference type="Gene3D" id="2.60.120.10">
    <property type="entry name" value="Jelly Rolls"/>
    <property type="match status" value="1"/>
</dbReference>
<comment type="caution">
    <text evidence="5">The sequence shown here is derived from an EMBL/GenBank/DDBJ whole genome shotgun (WGS) entry which is preliminary data.</text>
</comment>
<protein>
    <submittedName>
        <fullName evidence="5">Helix-turn-helix domain-containing protein</fullName>
    </submittedName>
</protein>
<dbReference type="InterPro" id="IPR009057">
    <property type="entry name" value="Homeodomain-like_sf"/>
</dbReference>
<evidence type="ECO:0000256" key="2">
    <source>
        <dbReference type="ARBA" id="ARBA00023125"/>
    </source>
</evidence>
<dbReference type="SUPFAM" id="SSF51215">
    <property type="entry name" value="Regulatory protein AraC"/>
    <property type="match status" value="1"/>
</dbReference>
<evidence type="ECO:0000259" key="4">
    <source>
        <dbReference type="PROSITE" id="PS01124"/>
    </source>
</evidence>
<reference evidence="5" key="1">
    <citation type="submission" date="2020-10" db="EMBL/GenBank/DDBJ databases">
        <authorList>
            <person name="Gilroy R."/>
        </authorList>
    </citation>
    <scope>NUCLEOTIDE SEQUENCE</scope>
    <source>
        <strain evidence="5">4920</strain>
    </source>
</reference>
<evidence type="ECO:0000256" key="3">
    <source>
        <dbReference type="ARBA" id="ARBA00023163"/>
    </source>
</evidence>
<proteinExistence type="predicted"/>
<dbReference type="SUPFAM" id="SSF46689">
    <property type="entry name" value="Homeodomain-like"/>
    <property type="match status" value="2"/>
</dbReference>
<dbReference type="GO" id="GO:0003700">
    <property type="term" value="F:DNA-binding transcription factor activity"/>
    <property type="evidence" value="ECO:0007669"/>
    <property type="project" value="InterPro"/>
</dbReference>
<dbReference type="Proteomes" id="UP000886743">
    <property type="component" value="Unassembled WGS sequence"/>
</dbReference>
<dbReference type="SMART" id="SM00342">
    <property type="entry name" value="HTH_ARAC"/>
    <property type="match status" value="1"/>
</dbReference>
<dbReference type="PROSITE" id="PS01124">
    <property type="entry name" value="HTH_ARAC_FAMILY_2"/>
    <property type="match status" value="1"/>
</dbReference>
<evidence type="ECO:0000256" key="1">
    <source>
        <dbReference type="ARBA" id="ARBA00023015"/>
    </source>
</evidence>
<sequence length="285" mass="33456">MVKFSLKDFRKSDENVYIFTDHLPFDPVLHTHDFIELVYALSGTGVHEINGVEYEVKKGDLLFIDVGQTHRFTSTKGRLYVNIMIHPRFISSELVGHDNVMDFLSLSLFDEFQGYVAAGRPVVSFQKGDSAEVEFIVKRMIHEFERKQIGYRAIINSYMRVLFAKMFREMDNGERRDAAALPPEVIQYIDEHYFEKLSLQKLAEKTYYNPSYFCRLFKRTYGKSLTRYIQEKRIQEASRLLIDTDLPVEEICHKVGYADKGTFYHVFKAQQSLTPKAFRMKHQKK</sequence>
<keyword evidence="3" id="KW-0804">Transcription</keyword>
<dbReference type="Pfam" id="PF02311">
    <property type="entry name" value="AraC_binding"/>
    <property type="match status" value="1"/>
</dbReference>